<proteinExistence type="predicted"/>
<feature type="non-terminal residue" evidence="3">
    <location>
        <position position="1"/>
    </location>
</feature>
<dbReference type="AlphaFoldDB" id="A0A1Y2IHS8"/>
<organism evidence="3 4">
    <name type="scientific">Trametes coccinea (strain BRFM310)</name>
    <name type="common">Pycnoporus coccineus</name>
    <dbReference type="NCBI Taxonomy" id="1353009"/>
    <lineage>
        <taxon>Eukaryota</taxon>
        <taxon>Fungi</taxon>
        <taxon>Dikarya</taxon>
        <taxon>Basidiomycota</taxon>
        <taxon>Agaricomycotina</taxon>
        <taxon>Agaricomycetes</taxon>
        <taxon>Polyporales</taxon>
        <taxon>Polyporaceae</taxon>
        <taxon>Trametes</taxon>
    </lineage>
</organism>
<feature type="region of interest" description="Disordered" evidence="2">
    <location>
        <begin position="637"/>
        <end position="659"/>
    </location>
</feature>
<feature type="region of interest" description="Disordered" evidence="2">
    <location>
        <begin position="278"/>
        <end position="350"/>
    </location>
</feature>
<accession>A0A1Y2IHS8</accession>
<evidence type="ECO:0000256" key="2">
    <source>
        <dbReference type="SAM" id="MobiDB-lite"/>
    </source>
</evidence>
<sequence>QIARLRAELERSNMKMAQFQTRLVSVLDELDAQRHSYQRELHKERRAKEKLSNKLDGYLDEVRRAERERDDLRELVSVLLEKVESCHNYSAWPCPRIGLAYPLDPHHQSEIVANNITTSQDSSDAARSAVFNALQRQLIEEKRAHAITREEADAEFARLRAMIARRDAELEACATHDGHRVLLSSRGPQEGSPVRVSRYSDRTNGRTIRLADSGKGFEGILVGSKAASEHEHVLATTMSRNRALEREVDLLRQQVFRLSHSQSDAQALSSVVSQRHYASAGVQTSEPDSRLKPHENLPPSPGLLPSTMPCSPSPYYLTPRHGRPRSLERLSEQRMTPQRDRQSPTAQSHIRALAEDVSQFATELNDFVVERTALKAMLSRENRQVASYRLLANVRHSFAPSSHPREQQALREQLDTIARERTLREHELEAEIASLRQTLLDVQDNVTKITTTHLAEDHTHPIKSLYPRVSPTTTSANTRASHGEGDGLDQLEADQAPNPSNSAGLLLSAHGDDLGERPMELATPLQTTILSLCDENWLLSAVHPASQTLQLETTVNPADVPLPVSPADDLEPVPSPPSSSSPRSSPLPLDLPISQTSTNLLQRMETVAEERIADIEQQIAATQRHLEERQAVLSALSPVQAPDSDARVDSEVHAQPPGC</sequence>
<keyword evidence="4" id="KW-1185">Reference proteome</keyword>
<dbReference type="EMBL" id="KZ084121">
    <property type="protein sequence ID" value="OSD00174.1"/>
    <property type="molecule type" value="Genomic_DNA"/>
</dbReference>
<feature type="region of interest" description="Disordered" evidence="2">
    <location>
        <begin position="460"/>
        <end position="511"/>
    </location>
</feature>
<evidence type="ECO:0000313" key="3">
    <source>
        <dbReference type="EMBL" id="OSD00174.1"/>
    </source>
</evidence>
<feature type="coiled-coil region" evidence="1">
    <location>
        <begin position="2"/>
        <end position="82"/>
    </location>
</feature>
<keyword evidence="1" id="KW-0175">Coiled coil</keyword>
<dbReference type="STRING" id="1353009.A0A1Y2IHS8"/>
<feature type="region of interest" description="Disordered" evidence="2">
    <location>
        <begin position="559"/>
        <end position="593"/>
    </location>
</feature>
<evidence type="ECO:0000256" key="1">
    <source>
        <dbReference type="SAM" id="Coils"/>
    </source>
</evidence>
<feature type="compositionally biased region" description="Polar residues" evidence="2">
    <location>
        <begin position="470"/>
        <end position="480"/>
    </location>
</feature>
<feature type="compositionally biased region" description="Low complexity" evidence="2">
    <location>
        <begin position="580"/>
        <end position="593"/>
    </location>
</feature>
<reference evidence="3 4" key="1">
    <citation type="journal article" date="2015" name="Biotechnol. Biofuels">
        <title>Enhanced degradation of softwood versus hardwood by the white-rot fungus Pycnoporus coccineus.</title>
        <authorList>
            <person name="Couturier M."/>
            <person name="Navarro D."/>
            <person name="Chevret D."/>
            <person name="Henrissat B."/>
            <person name="Piumi F."/>
            <person name="Ruiz-Duenas F.J."/>
            <person name="Martinez A.T."/>
            <person name="Grigoriev I.V."/>
            <person name="Riley R."/>
            <person name="Lipzen A."/>
            <person name="Berrin J.G."/>
            <person name="Master E.R."/>
            <person name="Rosso M.N."/>
        </authorList>
    </citation>
    <scope>NUCLEOTIDE SEQUENCE [LARGE SCALE GENOMIC DNA]</scope>
    <source>
        <strain evidence="3 4">BRFM310</strain>
    </source>
</reference>
<protein>
    <submittedName>
        <fullName evidence="3">Uncharacterized protein</fullName>
    </submittedName>
</protein>
<evidence type="ECO:0000313" key="4">
    <source>
        <dbReference type="Proteomes" id="UP000193067"/>
    </source>
</evidence>
<name>A0A1Y2IHS8_TRAC3</name>
<gene>
    <name evidence="3" type="ORF">PYCCODRAFT_1371749</name>
</gene>
<dbReference type="OrthoDB" id="2800708at2759"/>
<feature type="compositionally biased region" description="Basic and acidic residues" evidence="2">
    <location>
        <begin position="325"/>
        <end position="342"/>
    </location>
</feature>
<dbReference type="Proteomes" id="UP000193067">
    <property type="component" value="Unassembled WGS sequence"/>
</dbReference>